<reference evidence="2 3" key="1">
    <citation type="journal article" date="2010" name="Stand. Genomic Sci.">
        <title>Complete genome sequence of Meiothermus silvanus type strain (VI-R2).</title>
        <authorList>
            <person name="Sikorski J."/>
            <person name="Tindall B.J."/>
            <person name="Lowry S."/>
            <person name="Lucas S."/>
            <person name="Nolan M."/>
            <person name="Copeland A."/>
            <person name="Glavina Del Rio T."/>
            <person name="Tice H."/>
            <person name="Cheng J.F."/>
            <person name="Han C."/>
            <person name="Pitluck S."/>
            <person name="Liolios K."/>
            <person name="Ivanova N."/>
            <person name="Mavromatis K."/>
            <person name="Mikhailova N."/>
            <person name="Pati A."/>
            <person name="Goodwin L."/>
            <person name="Chen A."/>
            <person name="Palaniappan K."/>
            <person name="Land M."/>
            <person name="Hauser L."/>
            <person name="Chang Y.J."/>
            <person name="Jeffries C.D."/>
            <person name="Rohde M."/>
            <person name="Goker M."/>
            <person name="Woyke T."/>
            <person name="Bristow J."/>
            <person name="Eisen J.A."/>
            <person name="Markowitz V."/>
            <person name="Hugenholtz P."/>
            <person name="Kyrpides N.C."/>
            <person name="Klenk H.P."/>
            <person name="Lapidus A."/>
        </authorList>
    </citation>
    <scope>NUCLEOTIDE SEQUENCE [LARGE SCALE GENOMIC DNA]</scope>
    <source>
        <strain evidence="3">ATCC 700542 / DSM 9946 / VI-R2</strain>
    </source>
</reference>
<dbReference type="AlphaFoldDB" id="D7B9X5"/>
<accession>D7B9X5</accession>
<dbReference type="STRING" id="526227.Mesil_0474"/>
<dbReference type="Gene3D" id="3.20.20.150">
    <property type="entry name" value="Divalent-metal-dependent TIM barrel enzymes"/>
    <property type="match status" value="1"/>
</dbReference>
<protein>
    <submittedName>
        <fullName evidence="2">Xylose isomerase domain protein TIM barrel</fullName>
    </submittedName>
</protein>
<evidence type="ECO:0000313" key="3">
    <source>
        <dbReference type="Proteomes" id="UP000001916"/>
    </source>
</evidence>
<dbReference type="InterPro" id="IPR013022">
    <property type="entry name" value="Xyl_isomerase-like_TIM-brl"/>
</dbReference>
<keyword evidence="2" id="KW-0413">Isomerase</keyword>
<dbReference type="KEGG" id="msv:Mesil_0474"/>
<dbReference type="GO" id="GO:0016853">
    <property type="term" value="F:isomerase activity"/>
    <property type="evidence" value="ECO:0007669"/>
    <property type="project" value="UniProtKB-KW"/>
</dbReference>
<organism evidence="2 3">
    <name type="scientific">Allomeiothermus silvanus (strain ATCC 700542 / DSM 9946 / NBRC 106475 / NCIMB 13440 / VI-R2)</name>
    <name type="common">Thermus silvanus</name>
    <dbReference type="NCBI Taxonomy" id="526227"/>
    <lineage>
        <taxon>Bacteria</taxon>
        <taxon>Thermotogati</taxon>
        <taxon>Deinococcota</taxon>
        <taxon>Deinococci</taxon>
        <taxon>Thermales</taxon>
        <taxon>Thermaceae</taxon>
        <taxon>Allomeiothermus</taxon>
    </lineage>
</organism>
<dbReference type="HOGENOM" id="CLU_050006_7_2_0"/>
<dbReference type="SUPFAM" id="SSF51658">
    <property type="entry name" value="Xylose isomerase-like"/>
    <property type="match status" value="1"/>
</dbReference>
<dbReference type="InterPro" id="IPR050312">
    <property type="entry name" value="IolE/XylAMocC-like"/>
</dbReference>
<proteinExistence type="predicted"/>
<dbReference type="Proteomes" id="UP000001916">
    <property type="component" value="Chromosome"/>
</dbReference>
<dbReference type="RefSeq" id="WP_013157015.1">
    <property type="nucleotide sequence ID" value="NC_014212.1"/>
</dbReference>
<dbReference type="PANTHER" id="PTHR12110">
    <property type="entry name" value="HYDROXYPYRUVATE ISOMERASE"/>
    <property type="match status" value="1"/>
</dbReference>
<dbReference type="OrthoDB" id="9801960at2"/>
<evidence type="ECO:0000313" key="2">
    <source>
        <dbReference type="EMBL" id="ADH62409.1"/>
    </source>
</evidence>
<dbReference type="Pfam" id="PF01261">
    <property type="entry name" value="AP_endonuc_2"/>
    <property type="match status" value="1"/>
</dbReference>
<dbReference type="PANTHER" id="PTHR12110:SF21">
    <property type="entry name" value="XYLOSE ISOMERASE-LIKE TIM BARREL DOMAIN-CONTAINING PROTEIN"/>
    <property type="match status" value="1"/>
</dbReference>
<gene>
    <name evidence="2" type="ordered locus">Mesil_0474</name>
</gene>
<dbReference type="InterPro" id="IPR036237">
    <property type="entry name" value="Xyl_isomerase-like_sf"/>
</dbReference>
<name>D7B9X5_ALLS1</name>
<sequence length="256" mass="27886">MRMGFSPLTAGLDYPTAFDLAAELGLLLEIAYDQHEMDPRLPSARELAEMGRVAGVGFTLHLPFVDLNSASLVPLAWKSSLERTKTALEFGHTIGAACAVMHTGQVPLRIEIALKYARFRLAEALAALQPSPIPIALENTRLSEADLLEGVDELKSLLADHPAYGFCLDVGHGQIELGPGGYKRYYQALSDRLIHWHLHDNQGQQDEHLVVGEGTVDWAWVRGKLQGFSGTAALEVQGGVEGVRRSVAILRGETPE</sequence>
<feature type="domain" description="Xylose isomerase-like TIM barrel" evidence="1">
    <location>
        <begin position="19"/>
        <end position="251"/>
    </location>
</feature>
<evidence type="ECO:0000259" key="1">
    <source>
        <dbReference type="Pfam" id="PF01261"/>
    </source>
</evidence>
<keyword evidence="3" id="KW-1185">Reference proteome</keyword>
<dbReference type="eggNOG" id="COG1082">
    <property type="taxonomic scope" value="Bacteria"/>
</dbReference>
<dbReference type="EMBL" id="CP002042">
    <property type="protein sequence ID" value="ADH62409.1"/>
    <property type="molecule type" value="Genomic_DNA"/>
</dbReference>